<comment type="subcellular location">
    <subcellularLocation>
        <location evidence="1">Cytoplasm</location>
    </subcellularLocation>
</comment>
<dbReference type="Gene3D" id="2.130.10.10">
    <property type="entry name" value="YVTN repeat-like/Quinoprotein amine dehydrogenase"/>
    <property type="match status" value="1"/>
</dbReference>
<keyword evidence="3" id="KW-0963">Cytoplasm</keyword>
<dbReference type="Pfam" id="PF09070">
    <property type="entry name" value="PFU"/>
    <property type="match status" value="1"/>
</dbReference>
<evidence type="ECO:0008006" key="11">
    <source>
        <dbReference type="Google" id="ProtNLM"/>
    </source>
</evidence>
<feature type="repeat" description="WD" evidence="6">
    <location>
        <begin position="224"/>
        <end position="256"/>
    </location>
</feature>
<dbReference type="PANTHER" id="PTHR19849:SF0">
    <property type="entry name" value="PHOSPHOLIPASE A-2-ACTIVATING PROTEIN"/>
    <property type="match status" value="1"/>
</dbReference>
<keyword evidence="4 6" id="KW-0853">WD repeat</keyword>
<dbReference type="SMART" id="SM00320">
    <property type="entry name" value="WD40"/>
    <property type="match status" value="7"/>
</dbReference>
<dbReference type="InterPro" id="IPR038122">
    <property type="entry name" value="PFU_sf"/>
</dbReference>
<dbReference type="PROSITE" id="PS51396">
    <property type="entry name" value="PUL"/>
    <property type="match status" value="1"/>
</dbReference>
<keyword evidence="10" id="KW-1185">Reference proteome</keyword>
<dbReference type="InterPro" id="IPR015155">
    <property type="entry name" value="PFU"/>
</dbReference>
<evidence type="ECO:0000256" key="3">
    <source>
        <dbReference type="ARBA" id="ARBA00022490"/>
    </source>
</evidence>
<dbReference type="PROSITE" id="PS50082">
    <property type="entry name" value="WD_REPEATS_2"/>
    <property type="match status" value="3"/>
</dbReference>
<evidence type="ECO:0000256" key="5">
    <source>
        <dbReference type="ARBA" id="ARBA00022737"/>
    </source>
</evidence>
<evidence type="ECO:0000313" key="10">
    <source>
        <dbReference type="Proteomes" id="UP001217089"/>
    </source>
</evidence>
<feature type="repeat" description="WD" evidence="6">
    <location>
        <begin position="105"/>
        <end position="135"/>
    </location>
</feature>
<reference evidence="9 10" key="1">
    <citation type="submission" date="2022-12" db="EMBL/GenBank/DDBJ databases">
        <title>Chromosome-level genome of Tegillarca granosa.</title>
        <authorList>
            <person name="Kim J."/>
        </authorList>
    </citation>
    <scope>NUCLEOTIDE SEQUENCE [LARGE SCALE GENOMIC DNA]</scope>
    <source>
        <strain evidence="9">Teg-2019</strain>
        <tissue evidence="9">Adductor muscle</tissue>
    </source>
</reference>
<dbReference type="Pfam" id="PF00400">
    <property type="entry name" value="WD40"/>
    <property type="match status" value="7"/>
</dbReference>
<organism evidence="9 10">
    <name type="scientific">Tegillarca granosa</name>
    <name type="common">Malaysian cockle</name>
    <name type="synonym">Anadara granosa</name>
    <dbReference type="NCBI Taxonomy" id="220873"/>
    <lineage>
        <taxon>Eukaryota</taxon>
        <taxon>Metazoa</taxon>
        <taxon>Spiralia</taxon>
        <taxon>Lophotrochozoa</taxon>
        <taxon>Mollusca</taxon>
        <taxon>Bivalvia</taxon>
        <taxon>Autobranchia</taxon>
        <taxon>Pteriomorphia</taxon>
        <taxon>Arcoida</taxon>
        <taxon>Arcoidea</taxon>
        <taxon>Arcidae</taxon>
        <taxon>Tegillarca</taxon>
    </lineage>
</organism>
<dbReference type="Pfam" id="PF08324">
    <property type="entry name" value="PUL"/>
    <property type="match status" value="1"/>
</dbReference>
<feature type="domain" description="PUL" evidence="8">
    <location>
        <begin position="516"/>
        <end position="768"/>
    </location>
</feature>
<sequence>MAAHYKVRTCIPAHEKDVRAVTTALFPDGSILSGSRDVTAKLWVPNESDQGFHEGHVMSGHSNFISAVCFMPPTDKYPQGLIVTGSNDFSILAFTLESPIAVYKLTGHKNTVCSLAAGKFGTLLSGSWDKTAKVWLNEKNVMTLEGHEAAVWGVAIMPEQGLMLTASADRTIKMWKAGRCVQTFTGHDDCVRGLAVLNAGEFLSCSNDGTVRHWATTGDCLHVYYGHENFVYSISILPNGQDFVTSSEDRTVRVWKGGNCVQTIPHPTMSVWTVCVLQNGDIVSGASDGIIRVFTSSPERMAPPEEQKAYEDSVAQAEVPTQVGDINVSDLPGPEALLNPVVELNNPQGKCFTMERSIDYVFSVDIEEGKPPLKLPYNTTEDPWFAAQRFLDQNQLSQMFLDQVAEFIMKNAKGIQIEQTSAQYSDPFTGGGRYVPGSVGGEGTGSTGGSDPFTGQGRYVPSYSDGGSNQMDVSDPFTGQGRYVPGGGTQNGIPGNVPIKITGVDKYRERKQGNNAYFPLKSYVTFDAANQAQIIGKLKEFNTKVAAMCQVDESSLEQLQGLMEGQKVEPSQLVLLQKILCWPKDMVFPVLDVLRICIKHADICQHFCDKSDFLDERLQYLSGDSSVANQMLTLRTFCNLFKQPSGVRLMCKNRDSIITTALNLKGSANKNIQIAMATLLMNYSVQLQDQPDIEGRSQCLIAAANMLEGNLDLEAGFRLLVCIGTLISSDEGTRELAKSLELKNFIIPLKGNVEPKKLPECASFVIDLLQIK</sequence>
<evidence type="ECO:0000259" key="7">
    <source>
        <dbReference type="PROSITE" id="PS51394"/>
    </source>
</evidence>
<dbReference type="Gene3D" id="3.10.20.870">
    <property type="entry name" value="PFU (PLAA family ubiquitin binding), C-terminal domain"/>
    <property type="match status" value="1"/>
</dbReference>
<comment type="caution">
    <text evidence="9">The sequence shown here is derived from an EMBL/GenBank/DDBJ whole genome shotgun (WGS) entry which is preliminary data.</text>
</comment>
<keyword evidence="5" id="KW-0677">Repeat</keyword>
<dbReference type="SUPFAM" id="SSF50978">
    <property type="entry name" value="WD40 repeat-like"/>
    <property type="match status" value="1"/>
</dbReference>
<proteinExistence type="inferred from homology"/>
<dbReference type="InterPro" id="IPR013535">
    <property type="entry name" value="PUL_dom"/>
</dbReference>
<dbReference type="InterPro" id="IPR015943">
    <property type="entry name" value="WD40/YVTN_repeat-like_dom_sf"/>
</dbReference>
<protein>
    <recommendedName>
        <fullName evidence="11">Phospholipase A-2-activating protein</fullName>
    </recommendedName>
</protein>
<dbReference type="InterPro" id="IPR036322">
    <property type="entry name" value="WD40_repeat_dom_sf"/>
</dbReference>
<dbReference type="PROSITE" id="PS51394">
    <property type="entry name" value="PFU"/>
    <property type="match status" value="1"/>
</dbReference>
<dbReference type="PANTHER" id="PTHR19849">
    <property type="entry name" value="PHOSPHOLIPASE A-2-ACTIVATING PROTEIN"/>
    <property type="match status" value="1"/>
</dbReference>
<evidence type="ECO:0000256" key="4">
    <source>
        <dbReference type="ARBA" id="ARBA00022574"/>
    </source>
</evidence>
<evidence type="ECO:0000256" key="6">
    <source>
        <dbReference type="PROSITE-ProRule" id="PRU00221"/>
    </source>
</evidence>
<evidence type="ECO:0000256" key="2">
    <source>
        <dbReference type="ARBA" id="ARBA00008495"/>
    </source>
</evidence>
<accession>A0ABQ9EPE6</accession>
<gene>
    <name evidence="9" type="ORF">KUTeg_015985</name>
</gene>
<dbReference type="PROSITE" id="PS50294">
    <property type="entry name" value="WD_REPEATS_REGION"/>
    <property type="match status" value="2"/>
</dbReference>
<evidence type="ECO:0000259" key="8">
    <source>
        <dbReference type="PROSITE" id="PS51396"/>
    </source>
</evidence>
<dbReference type="CDD" id="cd00200">
    <property type="entry name" value="WD40"/>
    <property type="match status" value="1"/>
</dbReference>
<dbReference type="InterPro" id="IPR011989">
    <property type="entry name" value="ARM-like"/>
</dbReference>
<feature type="repeat" description="WD" evidence="6">
    <location>
        <begin position="144"/>
        <end position="176"/>
    </location>
</feature>
<dbReference type="Proteomes" id="UP001217089">
    <property type="component" value="Unassembled WGS sequence"/>
</dbReference>
<dbReference type="EMBL" id="JARBDR010000813">
    <property type="protein sequence ID" value="KAJ8305440.1"/>
    <property type="molecule type" value="Genomic_DNA"/>
</dbReference>
<name>A0ABQ9EPE6_TEGGR</name>
<evidence type="ECO:0000313" key="9">
    <source>
        <dbReference type="EMBL" id="KAJ8305440.1"/>
    </source>
</evidence>
<comment type="similarity">
    <text evidence="2">Belongs to the WD repeat PLAP family.</text>
</comment>
<dbReference type="Gene3D" id="1.25.10.10">
    <property type="entry name" value="Leucine-rich Repeat Variant"/>
    <property type="match status" value="1"/>
</dbReference>
<evidence type="ECO:0000256" key="1">
    <source>
        <dbReference type="ARBA" id="ARBA00004496"/>
    </source>
</evidence>
<dbReference type="InterPro" id="IPR001680">
    <property type="entry name" value="WD40_rpt"/>
</dbReference>
<feature type="domain" description="PFU" evidence="7">
    <location>
        <begin position="317"/>
        <end position="422"/>
    </location>
</feature>